<dbReference type="InterPro" id="IPR043132">
    <property type="entry name" value="BCAT-like_C"/>
</dbReference>
<dbReference type="InterPro" id="IPR043131">
    <property type="entry name" value="BCAT-like_N"/>
</dbReference>
<dbReference type="EMBL" id="POTL01000001">
    <property type="protein sequence ID" value="TLH56050.1"/>
    <property type="molecule type" value="Genomic_DNA"/>
</dbReference>
<evidence type="ECO:0000256" key="1">
    <source>
        <dbReference type="ARBA" id="ARBA00009320"/>
    </source>
</evidence>
<keyword evidence="2" id="KW-0456">Lyase</keyword>
<sequence>MLPERVAVVPDGAGVGSGFGGGNCAHASSVVGVPTSLLAVTTPPPIVVAVDGCRATVRADDPVFSRGDGVFETSLVRSGAVCLLDEHLARLTASAALAGLPCPDSVRWLTAVTAAVSQWPDGEAVLRLVLGRGADGVVAFVMVSAVPARVAAARRDGVEAVTLVRPHWPLAAAKSLSYAANVAALRHAERAGAGDAVFVDATGAVLEGPRSAIVLAVRGAAGEPVLVTPDASSILPSTTQHALFAAAAAQGVECVHRRVTVPDLFAAQGVWLLSAITLAARVHTLDGRTLAASPFEALIGGLIDGQI</sequence>
<dbReference type="Gene3D" id="3.20.10.10">
    <property type="entry name" value="D-amino Acid Aminotransferase, subunit A, domain 2"/>
    <property type="match status" value="1"/>
</dbReference>
<accession>A0A8H2JK26</accession>
<dbReference type="InterPro" id="IPR001544">
    <property type="entry name" value="Aminotrans_IV"/>
</dbReference>
<dbReference type="PANTHER" id="PTHR42743:SF11">
    <property type="entry name" value="AMINODEOXYCHORISMATE LYASE"/>
    <property type="match status" value="1"/>
</dbReference>
<dbReference type="InterPro" id="IPR050571">
    <property type="entry name" value="Class-IV_PLP-Dep_Aminotrnsfr"/>
</dbReference>
<organism evidence="2">
    <name type="scientific">Mycolicibacterium mucogenicum DSM 44124</name>
    <dbReference type="NCBI Taxonomy" id="1226753"/>
    <lineage>
        <taxon>Bacteria</taxon>
        <taxon>Bacillati</taxon>
        <taxon>Actinomycetota</taxon>
        <taxon>Actinomycetes</taxon>
        <taxon>Mycobacteriales</taxon>
        <taxon>Mycobacteriaceae</taxon>
        <taxon>Mycolicibacterium</taxon>
    </lineage>
</organism>
<proteinExistence type="inferred from homology"/>
<comment type="caution">
    <text evidence="2">The sequence shown here is derived from an EMBL/GenBank/DDBJ whole genome shotgun (WGS) entry which is preliminary data.</text>
</comment>
<dbReference type="AlphaFoldDB" id="A0A8H2JK26"/>
<dbReference type="PANTHER" id="PTHR42743">
    <property type="entry name" value="AMINO-ACID AMINOTRANSFERASE"/>
    <property type="match status" value="1"/>
</dbReference>
<dbReference type="EC" id="4.1.3.38" evidence="2"/>
<dbReference type="GO" id="GO:0005829">
    <property type="term" value="C:cytosol"/>
    <property type="evidence" value="ECO:0007669"/>
    <property type="project" value="TreeGrafter"/>
</dbReference>
<dbReference type="Pfam" id="PF01063">
    <property type="entry name" value="Aminotran_4"/>
    <property type="match status" value="1"/>
</dbReference>
<dbReference type="GO" id="GO:0046394">
    <property type="term" value="P:carboxylic acid biosynthetic process"/>
    <property type="evidence" value="ECO:0007669"/>
    <property type="project" value="UniProtKB-ARBA"/>
</dbReference>
<dbReference type="GO" id="GO:0008696">
    <property type="term" value="F:4-amino-4-deoxychorismate lyase activity"/>
    <property type="evidence" value="ECO:0007669"/>
    <property type="project" value="UniProtKB-EC"/>
</dbReference>
<dbReference type="InterPro" id="IPR036038">
    <property type="entry name" value="Aminotransferase-like"/>
</dbReference>
<evidence type="ECO:0000313" key="2">
    <source>
        <dbReference type="EMBL" id="TLH56050.1"/>
    </source>
</evidence>
<protein>
    <submittedName>
        <fullName evidence="2">4-amino-4-deoxychorismate lyase</fullName>
        <ecNumber evidence="2">4.1.3.38</ecNumber>
    </submittedName>
</protein>
<gene>
    <name evidence="2" type="ORF">C1S78_02560</name>
</gene>
<comment type="similarity">
    <text evidence="1">Belongs to the class-IV pyridoxal-phosphate-dependent aminotransferase family.</text>
</comment>
<dbReference type="SUPFAM" id="SSF56752">
    <property type="entry name" value="D-aminoacid aminotransferase-like PLP-dependent enzymes"/>
    <property type="match status" value="1"/>
</dbReference>
<reference evidence="2" key="1">
    <citation type="submission" date="2018-01" db="EMBL/GenBank/DDBJ databases">
        <title>Comparative genomics of Mycobacterium mucogenicum and Mycobacterium neoaurum clade members emphasizing tRNA and non-coding RNA.</title>
        <authorList>
            <person name="Behra P.R.K."/>
            <person name="Pettersson B.M.F."/>
            <person name="Das S."/>
            <person name="Dasgupta S."/>
            <person name="Kirsebom L.A."/>
        </authorList>
    </citation>
    <scope>NUCLEOTIDE SEQUENCE</scope>
    <source>
        <strain evidence="2">DSM 44124</strain>
    </source>
</reference>
<name>A0A8H2JK26_MYCMU</name>
<dbReference type="Gene3D" id="3.30.470.10">
    <property type="match status" value="1"/>
</dbReference>